<proteinExistence type="predicted"/>
<dbReference type="AlphaFoldDB" id="A0A934TKG2"/>
<name>A0A934TKG2_9RHOB</name>
<protein>
    <recommendedName>
        <fullName evidence="4">Helix-turn-helix domain-containing protein</fullName>
    </recommendedName>
</protein>
<sequence>MSIRAIKWAHALLPLLTLPPTERCVLLVLAYRHHDRTGACFPGMKTIAEDCGVGERRARQAVNVLKTWGVIKVRRGSTAAGNASNRYTLFGKPKRPKENGNPLPVSEVGKPAQKSRFQRGNRVPVSNRQTVADDRGYSSEMENPGQRLRLVQGGRANG</sequence>
<evidence type="ECO:0000313" key="3">
    <source>
        <dbReference type="Proteomes" id="UP000706333"/>
    </source>
</evidence>
<dbReference type="Pfam" id="PF13730">
    <property type="entry name" value="HTH_36"/>
    <property type="match status" value="1"/>
</dbReference>
<reference evidence="2" key="1">
    <citation type="submission" date="2017-05" db="EMBL/GenBank/DDBJ databases">
        <authorList>
            <person name="Imhoff J.F."/>
            <person name="Rahn T."/>
            <person name="Kuenzel S."/>
            <person name="Neulinger S.C."/>
        </authorList>
    </citation>
    <scope>NUCLEOTIDE SEQUENCE</scope>
    <source>
        <strain evidence="2">LMG 28126</strain>
    </source>
</reference>
<comment type="caution">
    <text evidence="2">The sequence shown here is derived from an EMBL/GenBank/DDBJ whole genome shotgun (WGS) entry which is preliminary data.</text>
</comment>
<evidence type="ECO:0000313" key="2">
    <source>
        <dbReference type="EMBL" id="MBK5927086.1"/>
    </source>
</evidence>
<gene>
    <name evidence="2" type="ORF">CCR87_06990</name>
</gene>
<dbReference type="Proteomes" id="UP000706333">
    <property type="component" value="Unassembled WGS sequence"/>
</dbReference>
<evidence type="ECO:0008006" key="4">
    <source>
        <dbReference type="Google" id="ProtNLM"/>
    </source>
</evidence>
<organism evidence="2 3">
    <name type="scientific">Rhodobaculum claviforme</name>
    <dbReference type="NCBI Taxonomy" id="1549854"/>
    <lineage>
        <taxon>Bacteria</taxon>
        <taxon>Pseudomonadati</taxon>
        <taxon>Pseudomonadota</taxon>
        <taxon>Alphaproteobacteria</taxon>
        <taxon>Rhodobacterales</taxon>
        <taxon>Paracoccaceae</taxon>
        <taxon>Rhodobaculum</taxon>
    </lineage>
</organism>
<dbReference type="RefSeq" id="WP_201156853.1">
    <property type="nucleotide sequence ID" value="NZ_NHSD01000203.1"/>
</dbReference>
<accession>A0A934TKG2</accession>
<dbReference type="InterPro" id="IPR036388">
    <property type="entry name" value="WH-like_DNA-bd_sf"/>
</dbReference>
<evidence type="ECO:0000256" key="1">
    <source>
        <dbReference type="SAM" id="MobiDB-lite"/>
    </source>
</evidence>
<dbReference type="EMBL" id="NHSD01000203">
    <property type="protein sequence ID" value="MBK5927086.1"/>
    <property type="molecule type" value="Genomic_DNA"/>
</dbReference>
<dbReference type="Gene3D" id="1.10.10.10">
    <property type="entry name" value="Winged helix-like DNA-binding domain superfamily/Winged helix DNA-binding domain"/>
    <property type="match status" value="1"/>
</dbReference>
<feature type="region of interest" description="Disordered" evidence="1">
    <location>
        <begin position="83"/>
        <end position="158"/>
    </location>
</feature>
<keyword evidence="3" id="KW-1185">Reference proteome</keyword>
<reference evidence="2" key="2">
    <citation type="journal article" date="2020" name="Microorganisms">
        <title>Osmotic Adaptation and Compatible Solute Biosynthesis of Phototrophic Bacteria as Revealed from Genome Analyses.</title>
        <authorList>
            <person name="Imhoff J.F."/>
            <person name="Rahn T."/>
            <person name="Kunzel S."/>
            <person name="Keller A."/>
            <person name="Neulinger S.C."/>
        </authorList>
    </citation>
    <scope>NUCLEOTIDE SEQUENCE</scope>
    <source>
        <strain evidence="2">LMG 28126</strain>
    </source>
</reference>